<accession>A0A419EWL5</accession>
<gene>
    <name evidence="1" type="ORF">C4532_11735</name>
</gene>
<evidence type="ECO:0000313" key="1">
    <source>
        <dbReference type="EMBL" id="RJP69017.1"/>
    </source>
</evidence>
<name>A0A419EWL5_9BACT</name>
<sequence length="117" mass="13475">MTMADMARFERTSGIVKDDHPRRDMERFNARLRHFRGVAASVLNDAEGVWEEIWDACRDPRSCEEILEGIEEAHGTMPACGWPELREKLHLLGHYIQYTKRLCDGSLDDLTSGKKEV</sequence>
<evidence type="ECO:0000313" key="2">
    <source>
        <dbReference type="Proteomes" id="UP000285961"/>
    </source>
</evidence>
<organism evidence="1 2">
    <name type="scientific">Candidatus Abyssobacteria bacterium SURF_17</name>
    <dbReference type="NCBI Taxonomy" id="2093361"/>
    <lineage>
        <taxon>Bacteria</taxon>
        <taxon>Pseudomonadati</taxon>
        <taxon>Candidatus Hydrogenedentota</taxon>
        <taxon>Candidatus Abyssobacteria</taxon>
    </lineage>
</organism>
<comment type="caution">
    <text evidence="1">The sequence shown here is derived from an EMBL/GenBank/DDBJ whole genome shotgun (WGS) entry which is preliminary data.</text>
</comment>
<dbReference type="AlphaFoldDB" id="A0A419EWL5"/>
<dbReference type="Proteomes" id="UP000285961">
    <property type="component" value="Unassembled WGS sequence"/>
</dbReference>
<dbReference type="EMBL" id="QZKI01000087">
    <property type="protein sequence ID" value="RJP69017.1"/>
    <property type="molecule type" value="Genomic_DNA"/>
</dbReference>
<proteinExistence type="predicted"/>
<reference evidence="1 2" key="1">
    <citation type="journal article" date="2017" name="ISME J.">
        <title>Energy and carbon metabolisms in a deep terrestrial subsurface fluid microbial community.</title>
        <authorList>
            <person name="Momper L."/>
            <person name="Jungbluth S.P."/>
            <person name="Lee M.D."/>
            <person name="Amend J.P."/>
        </authorList>
    </citation>
    <scope>NUCLEOTIDE SEQUENCE [LARGE SCALE GENOMIC DNA]</scope>
    <source>
        <strain evidence="1">SURF_17</strain>
    </source>
</reference>
<protein>
    <submittedName>
        <fullName evidence="1">Uncharacterized protein</fullName>
    </submittedName>
</protein>